<comment type="caution">
    <text evidence="1">The sequence shown here is derived from an EMBL/GenBank/DDBJ whole genome shotgun (WGS) entry which is preliminary data.</text>
</comment>
<organism evidence="1 2">
    <name type="scientific">Coemansia brasiliensis</name>
    <dbReference type="NCBI Taxonomy" id="2650707"/>
    <lineage>
        <taxon>Eukaryota</taxon>
        <taxon>Fungi</taxon>
        <taxon>Fungi incertae sedis</taxon>
        <taxon>Zoopagomycota</taxon>
        <taxon>Kickxellomycotina</taxon>
        <taxon>Kickxellomycetes</taxon>
        <taxon>Kickxellales</taxon>
        <taxon>Kickxellaceae</taxon>
        <taxon>Coemansia</taxon>
    </lineage>
</organism>
<keyword evidence="2" id="KW-1185">Reference proteome</keyword>
<gene>
    <name evidence="1" type="ORF">IWW36_005932</name>
</gene>
<name>A0A9W8I2Q7_9FUNG</name>
<reference evidence="1" key="1">
    <citation type="submission" date="2022-07" db="EMBL/GenBank/DDBJ databases">
        <title>Phylogenomic reconstructions and comparative analyses of Kickxellomycotina fungi.</title>
        <authorList>
            <person name="Reynolds N.K."/>
            <person name="Stajich J.E."/>
            <person name="Barry K."/>
            <person name="Grigoriev I.V."/>
            <person name="Crous P."/>
            <person name="Smith M.E."/>
        </authorList>
    </citation>
    <scope>NUCLEOTIDE SEQUENCE</scope>
    <source>
        <strain evidence="1">NRRL 1566</strain>
    </source>
</reference>
<sequence>MEPREALLHLATQIKLAFNEDRTFNEVLRLQLRSNSTNETLCEQMLNVVQNFCQHMGELINQQLKVLFVIDNYKFPVVASASREQCLAQRFMQMVDKYKQDFYVVAAVADPQGLPVNANIYELRNGMRRTEVEAFISGILVPSRNNALVSLFGNSRIDVIRIVRQYTKLNPHEMDMLFKYVHNNYGFNSAQTMHLRDFAHLARQFVQSGNEPRYPLRLGHLETTLQDVASRYDSPSDTVESIKETVLRAYFNLQAEITLDSTRE</sequence>
<dbReference type="AlphaFoldDB" id="A0A9W8I2Q7"/>
<evidence type="ECO:0000313" key="2">
    <source>
        <dbReference type="Proteomes" id="UP001139887"/>
    </source>
</evidence>
<feature type="non-terminal residue" evidence="1">
    <location>
        <position position="264"/>
    </location>
</feature>
<accession>A0A9W8I2Q7</accession>
<proteinExistence type="predicted"/>
<dbReference type="OrthoDB" id="5521224at2759"/>
<dbReference type="EMBL" id="JANBUW010001802">
    <property type="protein sequence ID" value="KAJ2842371.1"/>
    <property type="molecule type" value="Genomic_DNA"/>
</dbReference>
<dbReference type="Proteomes" id="UP001139887">
    <property type="component" value="Unassembled WGS sequence"/>
</dbReference>
<protein>
    <submittedName>
        <fullName evidence="1">Uncharacterized protein</fullName>
    </submittedName>
</protein>
<evidence type="ECO:0000313" key="1">
    <source>
        <dbReference type="EMBL" id="KAJ2842371.1"/>
    </source>
</evidence>